<gene>
    <name evidence="1" type="ORF">M422DRAFT_132574</name>
</gene>
<sequence>KFAFLWFEIQLVSSESLEDSFDVVNVHTNNALHAEILKYDIYHSLKGCWAIVMAKKHDQRFKEPPIGPESSYPLIKPMFLDIIVT</sequence>
<organism evidence="1 2">
    <name type="scientific">Sphaerobolus stellatus (strain SS14)</name>
    <dbReference type="NCBI Taxonomy" id="990650"/>
    <lineage>
        <taxon>Eukaryota</taxon>
        <taxon>Fungi</taxon>
        <taxon>Dikarya</taxon>
        <taxon>Basidiomycota</taxon>
        <taxon>Agaricomycotina</taxon>
        <taxon>Agaricomycetes</taxon>
        <taxon>Phallomycetidae</taxon>
        <taxon>Geastrales</taxon>
        <taxon>Sphaerobolaceae</taxon>
        <taxon>Sphaerobolus</taxon>
    </lineage>
</organism>
<dbReference type="EMBL" id="KN837129">
    <property type="protein sequence ID" value="KIJ42579.1"/>
    <property type="molecule type" value="Genomic_DNA"/>
</dbReference>
<dbReference type="OrthoDB" id="3044295at2759"/>
<proteinExistence type="predicted"/>
<keyword evidence="2" id="KW-1185">Reference proteome</keyword>
<accession>A0A0C9V6H0</accession>
<dbReference type="AlphaFoldDB" id="A0A0C9V6H0"/>
<feature type="non-terminal residue" evidence="1">
    <location>
        <position position="85"/>
    </location>
</feature>
<dbReference type="HOGENOM" id="CLU_143913_1_0_1"/>
<dbReference type="Proteomes" id="UP000054279">
    <property type="component" value="Unassembled WGS sequence"/>
</dbReference>
<name>A0A0C9V6H0_SPHS4</name>
<evidence type="ECO:0000313" key="2">
    <source>
        <dbReference type="Proteomes" id="UP000054279"/>
    </source>
</evidence>
<protein>
    <submittedName>
        <fullName evidence="1">Uncharacterized protein</fullName>
    </submittedName>
</protein>
<evidence type="ECO:0000313" key="1">
    <source>
        <dbReference type="EMBL" id="KIJ42579.1"/>
    </source>
</evidence>
<feature type="non-terminal residue" evidence="1">
    <location>
        <position position="1"/>
    </location>
</feature>
<reference evidence="1 2" key="1">
    <citation type="submission" date="2014-06" db="EMBL/GenBank/DDBJ databases">
        <title>Evolutionary Origins and Diversification of the Mycorrhizal Mutualists.</title>
        <authorList>
            <consortium name="DOE Joint Genome Institute"/>
            <consortium name="Mycorrhizal Genomics Consortium"/>
            <person name="Kohler A."/>
            <person name="Kuo A."/>
            <person name="Nagy L.G."/>
            <person name="Floudas D."/>
            <person name="Copeland A."/>
            <person name="Barry K.W."/>
            <person name="Cichocki N."/>
            <person name="Veneault-Fourrey C."/>
            <person name="LaButti K."/>
            <person name="Lindquist E.A."/>
            <person name="Lipzen A."/>
            <person name="Lundell T."/>
            <person name="Morin E."/>
            <person name="Murat C."/>
            <person name="Riley R."/>
            <person name="Ohm R."/>
            <person name="Sun H."/>
            <person name="Tunlid A."/>
            <person name="Henrissat B."/>
            <person name="Grigoriev I.V."/>
            <person name="Hibbett D.S."/>
            <person name="Martin F."/>
        </authorList>
    </citation>
    <scope>NUCLEOTIDE SEQUENCE [LARGE SCALE GENOMIC DNA]</scope>
    <source>
        <strain evidence="1 2">SS14</strain>
    </source>
</reference>